<evidence type="ECO:0000256" key="6">
    <source>
        <dbReference type="ARBA" id="ARBA00022884"/>
    </source>
</evidence>
<dbReference type="Gene3D" id="3.40.50.300">
    <property type="entry name" value="P-loop containing nucleotide triphosphate hydrolases"/>
    <property type="match status" value="2"/>
</dbReference>
<keyword evidence="10" id="KW-0812">Transmembrane</keyword>
<evidence type="ECO:0000256" key="7">
    <source>
        <dbReference type="ARBA" id="ARBA00047984"/>
    </source>
</evidence>
<dbReference type="InterPro" id="IPR027417">
    <property type="entry name" value="P-loop_NTPase"/>
</dbReference>
<keyword evidence="5" id="KW-0067">ATP-binding</keyword>
<feature type="transmembrane region" description="Helical" evidence="10">
    <location>
        <begin position="1170"/>
        <end position="1195"/>
    </location>
</feature>
<feature type="compositionally biased region" description="Gly residues" evidence="9">
    <location>
        <begin position="43"/>
        <end position="67"/>
    </location>
</feature>
<evidence type="ECO:0000259" key="11">
    <source>
        <dbReference type="PROSITE" id="PS51192"/>
    </source>
</evidence>
<keyword evidence="10" id="KW-0472">Membrane</keyword>
<dbReference type="Pfam" id="PF00271">
    <property type="entry name" value="Helicase_C"/>
    <property type="match status" value="1"/>
</dbReference>
<dbReference type="FunFam" id="3.40.50.300:FF:000526">
    <property type="entry name" value="DExH-box ATP-dependent RNA helicase DExH3"/>
    <property type="match status" value="1"/>
</dbReference>
<dbReference type="SMART" id="SM00487">
    <property type="entry name" value="DEXDc"/>
    <property type="match status" value="1"/>
</dbReference>
<sequence>MSAACALGGRHHCLLASARNLSHRLPLGVVVRPMSYRPNYQGGRRGGGGRGGSGRGGRGGGRGGGGRGEQRWWDPQWRAERLRQMAGEVEKLDENEWSTKIHKFKQDCQQELIVKRNFGRDGQNTLSSIAQMQGLYFHAYNKGKTLVFSKVPLPDYRADLDEKHGSTQTEIKMSTETERRVENLLDRSKDVAAKSSSTSTFVEGGKKTLTTLPISISESISSFNASKEKFSAQLRDLQNSKKASQSARAMLAFRERLPAYKMKDEFLTAVAENQVLVVSGETGCGKTTQLPQFILEQEIEHFRGADCSIICTQPRRISAISVATRIASERDESIGETVGYQIRLEAKSSKQTRLLFCTTGVLLRRLVKGMGQLVVQEPDLAGVSHVLVDEIHERGINEDFLIIILRDLLPRRPDLRVVLMSATLNADLFSKYFGNSPVIHIPGFTFPVTEFFLEDIIEKTRYKITPEFDNYQGNSRRRRMRQSSAKCDPLSEMFEGVDIDVQYKNYSISTRQSLEAWSSAQLELGLVGLQVKNLRRDITSAEPGLITVTMASSSSSMVQQGSGVQKSPFSFAFSGTPSITSDKLNGKNYMDWSSAVEIWFLGQGLSDHLETQVAEHDDASKAEWQRVDYQLVSLLWQSIDPSLLVHYRSYKSCYDIWKKAKSVYANDIQRLYDSVHNLATLQMQDHDLTSYLNKAQSTIHQVKMHLTYSDPSKVLEKLDQMYMVFVLHGLHKNFDSVKNQVLTNPNIPTVDELIDRLVRVPLTDGSLKTEVDSAILFTNSDRGGRGRGRGRGGRGNRPQCSHCNRIGHTRDRCFTLHGFPAKSANMSQVQVVNSAKKDESLQENKFVVSNDEYKEFLNFKAASSDVEATIEYICRNEGDGAILVFLTGWDEISKLLEKIKGNIYLGDSNKFLVLPLHGSMPTVNQREIFDRPPKNIRQAWFRTLLYPDPPCGPCRKIVLATNIAESSITIDDVVYVVDCGKAKETSYDALNKLACLLPSWISKASAHQRRGRAGRVQPGVCYRLYPKIIHDAMPQYQLPEILRTPLQELCLNIKSLQLGAIAAFLAKALQPPDPLSVKNAVELLKAIGALDETEELTPLGRHLCTLPLDPNIGKMLLIGSIFQCLDPALTIAAALAHRDPFVLPINRKEEADSAKRFFAGDSCRSRSPLIFVYTFFDYVKLIFWSIMLFTLYIIAANFRMFKNLMKSGESCSDHIALLNSFEAWKDAKRGGRERAFCWENFLSPITLQMMEDMRKQFLDLLSDIGFVDKAKGAKAYNQYGDDMEMICAVLCAGLYPNVIQCKRRGKRTAFYSKDVGKVDIHPSSVNARVNLFPLSYMIYSDKVKSSSIYIRDSTNISDYALLLFGGNLTPSESGEGIEMLDGYLHFSAPKNTLQLIQRLRGELDKLLQRKIEEPELDLPAEGKDVVAAAVELLHNQNVYR</sequence>
<feature type="compositionally biased region" description="Basic residues" evidence="9">
    <location>
        <begin position="785"/>
        <end position="794"/>
    </location>
</feature>
<dbReference type="Proteomes" id="UP000734854">
    <property type="component" value="Unassembled WGS sequence"/>
</dbReference>
<dbReference type="PROSITE" id="PS00690">
    <property type="entry name" value="DEAH_ATP_HELICASE"/>
    <property type="match status" value="1"/>
</dbReference>
<keyword evidence="3" id="KW-0378">Hydrolase</keyword>
<evidence type="ECO:0000256" key="4">
    <source>
        <dbReference type="ARBA" id="ARBA00022806"/>
    </source>
</evidence>
<dbReference type="GO" id="GO:0003723">
    <property type="term" value="F:RNA binding"/>
    <property type="evidence" value="ECO:0007669"/>
    <property type="project" value="UniProtKB-KW"/>
</dbReference>
<dbReference type="Pfam" id="PF14223">
    <property type="entry name" value="Retrotran_gag_2"/>
    <property type="match status" value="1"/>
</dbReference>
<proteinExistence type="inferred from homology"/>
<dbReference type="Pfam" id="PF26026">
    <property type="entry name" value="RNA_hel_CTD"/>
    <property type="match status" value="1"/>
</dbReference>
<keyword evidence="4" id="KW-0347">Helicase</keyword>
<keyword evidence="2" id="KW-0547">Nucleotide-binding</keyword>
<dbReference type="EMBL" id="JACMSC010000008">
    <property type="protein sequence ID" value="KAG6509984.1"/>
    <property type="molecule type" value="Genomic_DNA"/>
</dbReference>
<dbReference type="SUPFAM" id="SSF52540">
    <property type="entry name" value="P-loop containing nucleoside triphosphate hydrolases"/>
    <property type="match status" value="2"/>
</dbReference>
<comment type="similarity">
    <text evidence="8">Belongs to the DExH box helicase family.</text>
</comment>
<dbReference type="PANTHER" id="PTHR18934">
    <property type="entry name" value="ATP-DEPENDENT RNA HELICASE"/>
    <property type="match status" value="1"/>
</dbReference>
<dbReference type="InterPro" id="IPR014001">
    <property type="entry name" value="Helicase_ATP-bd"/>
</dbReference>
<dbReference type="Pfam" id="PF04408">
    <property type="entry name" value="WHD_HA2"/>
    <property type="match status" value="1"/>
</dbReference>
<dbReference type="CDD" id="cd18791">
    <property type="entry name" value="SF2_C_RHA"/>
    <property type="match status" value="1"/>
</dbReference>
<dbReference type="InterPro" id="IPR048333">
    <property type="entry name" value="HA2_WH"/>
</dbReference>
<gene>
    <name evidence="13" type="ORF">ZIOFF_027992</name>
</gene>
<dbReference type="CDD" id="cd17917">
    <property type="entry name" value="DEXHc_RHA-like"/>
    <property type="match status" value="1"/>
</dbReference>
<dbReference type="InterPro" id="IPR007502">
    <property type="entry name" value="Helicase-assoc_dom"/>
</dbReference>
<evidence type="ECO:0000256" key="8">
    <source>
        <dbReference type="ARBA" id="ARBA00060772"/>
    </source>
</evidence>
<evidence type="ECO:0000313" key="13">
    <source>
        <dbReference type="EMBL" id="KAG6509984.1"/>
    </source>
</evidence>
<dbReference type="InterPro" id="IPR059023">
    <property type="entry name" value="RNA_hel_CTD"/>
</dbReference>
<feature type="region of interest" description="Disordered" evidence="9">
    <location>
        <begin position="778"/>
        <end position="798"/>
    </location>
</feature>
<keyword evidence="10" id="KW-1133">Transmembrane helix</keyword>
<organism evidence="13 14">
    <name type="scientific">Zingiber officinale</name>
    <name type="common">Ginger</name>
    <name type="synonym">Amomum zingiber</name>
    <dbReference type="NCBI Taxonomy" id="94328"/>
    <lineage>
        <taxon>Eukaryota</taxon>
        <taxon>Viridiplantae</taxon>
        <taxon>Streptophyta</taxon>
        <taxon>Embryophyta</taxon>
        <taxon>Tracheophyta</taxon>
        <taxon>Spermatophyta</taxon>
        <taxon>Magnoliopsida</taxon>
        <taxon>Liliopsida</taxon>
        <taxon>Zingiberales</taxon>
        <taxon>Zingiberaceae</taxon>
        <taxon>Zingiber</taxon>
    </lineage>
</organism>
<dbReference type="InterPro" id="IPR002464">
    <property type="entry name" value="DNA/RNA_helicase_DEAH_CS"/>
</dbReference>
<dbReference type="Pfam" id="PF07717">
    <property type="entry name" value="OB_NTP_bind"/>
    <property type="match status" value="1"/>
</dbReference>
<dbReference type="GO" id="GO:0005634">
    <property type="term" value="C:nucleus"/>
    <property type="evidence" value="ECO:0007669"/>
    <property type="project" value="TreeGrafter"/>
</dbReference>
<dbReference type="SMART" id="SM00847">
    <property type="entry name" value="HA2"/>
    <property type="match status" value="1"/>
</dbReference>
<evidence type="ECO:0000256" key="10">
    <source>
        <dbReference type="SAM" id="Phobius"/>
    </source>
</evidence>
<dbReference type="PROSITE" id="PS51192">
    <property type="entry name" value="HELICASE_ATP_BIND_1"/>
    <property type="match status" value="1"/>
</dbReference>
<dbReference type="GO" id="GO:0003724">
    <property type="term" value="F:RNA helicase activity"/>
    <property type="evidence" value="ECO:0007669"/>
    <property type="project" value="UniProtKB-EC"/>
</dbReference>
<dbReference type="InterPro" id="IPR001650">
    <property type="entry name" value="Helicase_C-like"/>
</dbReference>
<evidence type="ECO:0000313" key="14">
    <source>
        <dbReference type="Proteomes" id="UP000734854"/>
    </source>
</evidence>
<feature type="domain" description="Helicase ATP-binding" evidence="11">
    <location>
        <begin position="267"/>
        <end position="442"/>
    </location>
</feature>
<dbReference type="GO" id="GO:0016787">
    <property type="term" value="F:hydrolase activity"/>
    <property type="evidence" value="ECO:0007669"/>
    <property type="project" value="UniProtKB-KW"/>
</dbReference>
<dbReference type="Gene3D" id="1.20.120.1080">
    <property type="match status" value="1"/>
</dbReference>
<keyword evidence="6" id="KW-0694">RNA-binding</keyword>
<comment type="catalytic activity">
    <reaction evidence="7">
        <text>ATP + H2O = ADP + phosphate + H(+)</text>
        <dbReference type="Rhea" id="RHEA:13065"/>
        <dbReference type="ChEBI" id="CHEBI:15377"/>
        <dbReference type="ChEBI" id="CHEBI:15378"/>
        <dbReference type="ChEBI" id="CHEBI:30616"/>
        <dbReference type="ChEBI" id="CHEBI:43474"/>
        <dbReference type="ChEBI" id="CHEBI:456216"/>
        <dbReference type="EC" id="3.6.4.13"/>
    </reaction>
</comment>
<name>A0A8J5L8Q0_ZINOF</name>
<evidence type="ECO:0000256" key="9">
    <source>
        <dbReference type="SAM" id="MobiDB-lite"/>
    </source>
</evidence>
<dbReference type="GO" id="GO:0005524">
    <property type="term" value="F:ATP binding"/>
    <property type="evidence" value="ECO:0007669"/>
    <property type="project" value="UniProtKB-KW"/>
</dbReference>
<dbReference type="InterPro" id="IPR011545">
    <property type="entry name" value="DEAD/DEAH_box_helicase_dom"/>
</dbReference>
<keyword evidence="14" id="KW-1185">Reference proteome</keyword>
<dbReference type="PROSITE" id="PS51194">
    <property type="entry name" value="HELICASE_CTER"/>
    <property type="match status" value="1"/>
</dbReference>
<dbReference type="Pfam" id="PF00270">
    <property type="entry name" value="DEAD"/>
    <property type="match status" value="1"/>
</dbReference>
<evidence type="ECO:0000259" key="12">
    <source>
        <dbReference type="PROSITE" id="PS51194"/>
    </source>
</evidence>
<protein>
    <recommendedName>
        <fullName evidence="1">RNA helicase</fullName>
        <ecNumber evidence="1">3.6.4.13</ecNumber>
    </recommendedName>
</protein>
<evidence type="ECO:0000256" key="2">
    <source>
        <dbReference type="ARBA" id="ARBA00022741"/>
    </source>
</evidence>
<evidence type="ECO:0000256" key="5">
    <source>
        <dbReference type="ARBA" id="ARBA00022840"/>
    </source>
</evidence>
<accession>A0A8J5L8Q0</accession>
<dbReference type="SMART" id="SM00490">
    <property type="entry name" value="HELICc"/>
    <property type="match status" value="1"/>
</dbReference>
<evidence type="ECO:0000256" key="3">
    <source>
        <dbReference type="ARBA" id="ARBA00022801"/>
    </source>
</evidence>
<dbReference type="InterPro" id="IPR011709">
    <property type="entry name" value="DEAD-box_helicase_OB_fold"/>
</dbReference>
<dbReference type="Pfam" id="PF21010">
    <property type="entry name" value="HA2_C"/>
    <property type="match status" value="1"/>
</dbReference>
<feature type="domain" description="Helicase C-terminal" evidence="12">
    <location>
        <begin position="865"/>
        <end position="1057"/>
    </location>
</feature>
<feature type="region of interest" description="Disordered" evidence="9">
    <location>
        <begin position="36"/>
        <end position="73"/>
    </location>
</feature>
<reference evidence="13 14" key="1">
    <citation type="submission" date="2020-08" db="EMBL/GenBank/DDBJ databases">
        <title>Plant Genome Project.</title>
        <authorList>
            <person name="Zhang R.-G."/>
        </authorList>
    </citation>
    <scope>NUCLEOTIDE SEQUENCE [LARGE SCALE GENOMIC DNA]</scope>
    <source>
        <tissue evidence="13">Rhizome</tissue>
    </source>
</reference>
<evidence type="ECO:0000256" key="1">
    <source>
        <dbReference type="ARBA" id="ARBA00012552"/>
    </source>
</evidence>
<dbReference type="EC" id="3.6.4.13" evidence="1"/>
<dbReference type="PANTHER" id="PTHR18934:SF237">
    <property type="entry name" value="ATP-DEPENDENT DNA_RNA HELICASE DHX36"/>
    <property type="match status" value="1"/>
</dbReference>
<dbReference type="FunFam" id="1.20.120.1080:FF:000002">
    <property type="entry name" value="Putative ATP-dependent RNA helicase DHX36"/>
    <property type="match status" value="1"/>
</dbReference>
<comment type="caution">
    <text evidence="13">The sequence shown here is derived from an EMBL/GenBank/DDBJ whole genome shotgun (WGS) entry which is preliminary data.</text>
</comment>